<comment type="caution">
    <text evidence="9">The sequence shown here is derived from an EMBL/GenBank/DDBJ whole genome shotgun (WGS) entry which is preliminary data.</text>
</comment>
<feature type="transmembrane region" description="Helical" evidence="7">
    <location>
        <begin position="199"/>
        <end position="220"/>
    </location>
</feature>
<evidence type="ECO:0000256" key="6">
    <source>
        <dbReference type="SAM" id="MobiDB-lite"/>
    </source>
</evidence>
<dbReference type="PROSITE" id="PS50850">
    <property type="entry name" value="MFS"/>
    <property type="match status" value="1"/>
</dbReference>
<name>A0AAN6LVT2_9PLEO</name>
<dbReference type="InterPro" id="IPR011701">
    <property type="entry name" value="MFS"/>
</dbReference>
<feature type="domain" description="Major facilitator superfamily (MFS) profile" evidence="8">
    <location>
        <begin position="77"/>
        <end position="517"/>
    </location>
</feature>
<evidence type="ECO:0000313" key="9">
    <source>
        <dbReference type="EMBL" id="KAK3208382.1"/>
    </source>
</evidence>
<feature type="transmembrane region" description="Helical" evidence="7">
    <location>
        <begin position="142"/>
        <end position="161"/>
    </location>
</feature>
<sequence>MPLRRGDASASSLEDAASATQATDGASTEPNFPPRQIISKDIVSEGDDATANLPPTSSQAEPQDEPQKPSGASIALIMVPLCLSVFMSALDLTIVTPAIPAIVSSFKSGTGYVWIGSAFILASTAITPVWGSISDIWGRKPIVLIALTIFLAGSLICALAHRTDMLIAGRAIQGLGSSGLGIMVNVIICDTFSLRDRGLYLAITSLVWAVGSTVGPIIGGSWRWCFWINLPIGALVFFVLLFFLKLPSPHTPIIPGLKAIDWAGSMLIIGAALMILLGLDFGNVTFPWSSVTVICLIVFGVVTLGVFIINEWKIAPNPVIPMRLFSDRSTVAAYVIWSCNFYVLIVITGIGVGMNLEPPLVAAQAAMTVLDTAVIQSTMTFLRSLATAIAVVLGGVIFQNEMDASSHRLGKVLGEEVAQQFNGDQAAANVELIKLLPSDQQEQVRDAYFDAFKSVWIMFVTVAGLSLLANLFLRAHHLSTTSKEAVLGVDRKEKHTGTANGIQAPQPIEPPHQLADN</sequence>
<feature type="transmembrane region" description="Helical" evidence="7">
    <location>
        <begin position="111"/>
        <end position="130"/>
    </location>
</feature>
<dbReference type="AlphaFoldDB" id="A0AAN6LVT2"/>
<reference evidence="9 10" key="1">
    <citation type="submission" date="2021-02" db="EMBL/GenBank/DDBJ databases">
        <title>Genome assembly of Pseudopithomyces chartarum.</title>
        <authorList>
            <person name="Jauregui R."/>
            <person name="Singh J."/>
            <person name="Voisey C."/>
        </authorList>
    </citation>
    <scope>NUCLEOTIDE SEQUENCE [LARGE SCALE GENOMIC DNA]</scope>
    <source>
        <strain evidence="9 10">AGR01</strain>
    </source>
</reference>
<comment type="subcellular location">
    <subcellularLocation>
        <location evidence="1">Membrane</location>
        <topology evidence="1">Multi-pass membrane protein</topology>
    </subcellularLocation>
</comment>
<evidence type="ECO:0000256" key="2">
    <source>
        <dbReference type="ARBA" id="ARBA00007520"/>
    </source>
</evidence>
<evidence type="ECO:0000256" key="4">
    <source>
        <dbReference type="ARBA" id="ARBA00022989"/>
    </source>
</evidence>
<keyword evidence="10" id="KW-1185">Reference proteome</keyword>
<dbReference type="EMBL" id="WVTA01000007">
    <property type="protein sequence ID" value="KAK3208382.1"/>
    <property type="molecule type" value="Genomic_DNA"/>
</dbReference>
<dbReference type="GO" id="GO:0005886">
    <property type="term" value="C:plasma membrane"/>
    <property type="evidence" value="ECO:0007669"/>
    <property type="project" value="TreeGrafter"/>
</dbReference>
<feature type="transmembrane region" description="Helical" evidence="7">
    <location>
        <begin position="291"/>
        <end position="310"/>
    </location>
</feature>
<evidence type="ECO:0000259" key="8">
    <source>
        <dbReference type="PROSITE" id="PS50850"/>
    </source>
</evidence>
<evidence type="ECO:0000256" key="7">
    <source>
        <dbReference type="SAM" id="Phobius"/>
    </source>
</evidence>
<proteinExistence type="inferred from homology"/>
<dbReference type="Proteomes" id="UP001280581">
    <property type="component" value="Unassembled WGS sequence"/>
</dbReference>
<keyword evidence="5 7" id="KW-0472">Membrane</keyword>
<dbReference type="InterPro" id="IPR020846">
    <property type="entry name" value="MFS_dom"/>
</dbReference>
<dbReference type="PANTHER" id="PTHR23501:SF102">
    <property type="entry name" value="DRUG TRANSPORTER, PUTATIVE (AFU_ORTHOLOGUE AFUA_3G08530)-RELATED"/>
    <property type="match status" value="1"/>
</dbReference>
<feature type="compositionally biased region" description="Low complexity" evidence="6">
    <location>
        <begin position="8"/>
        <end position="19"/>
    </location>
</feature>
<dbReference type="GO" id="GO:0022857">
    <property type="term" value="F:transmembrane transporter activity"/>
    <property type="evidence" value="ECO:0007669"/>
    <property type="project" value="InterPro"/>
</dbReference>
<feature type="region of interest" description="Disordered" evidence="6">
    <location>
        <begin position="494"/>
        <end position="517"/>
    </location>
</feature>
<evidence type="ECO:0000256" key="1">
    <source>
        <dbReference type="ARBA" id="ARBA00004141"/>
    </source>
</evidence>
<feature type="transmembrane region" description="Helical" evidence="7">
    <location>
        <begin position="226"/>
        <end position="247"/>
    </location>
</feature>
<evidence type="ECO:0000256" key="3">
    <source>
        <dbReference type="ARBA" id="ARBA00022692"/>
    </source>
</evidence>
<feature type="transmembrane region" description="Helical" evidence="7">
    <location>
        <begin position="455"/>
        <end position="473"/>
    </location>
</feature>
<evidence type="ECO:0000313" key="10">
    <source>
        <dbReference type="Proteomes" id="UP001280581"/>
    </source>
</evidence>
<dbReference type="Gene3D" id="1.20.1250.20">
    <property type="entry name" value="MFS general substrate transporter like domains"/>
    <property type="match status" value="1"/>
</dbReference>
<feature type="transmembrane region" description="Helical" evidence="7">
    <location>
        <begin position="74"/>
        <end position="99"/>
    </location>
</feature>
<keyword evidence="3 7" id="KW-0812">Transmembrane</keyword>
<feature type="transmembrane region" description="Helical" evidence="7">
    <location>
        <begin position="331"/>
        <end position="354"/>
    </location>
</feature>
<feature type="transmembrane region" description="Helical" evidence="7">
    <location>
        <begin position="259"/>
        <end position="279"/>
    </location>
</feature>
<feature type="region of interest" description="Disordered" evidence="6">
    <location>
        <begin position="1"/>
        <end position="69"/>
    </location>
</feature>
<dbReference type="InterPro" id="IPR036259">
    <property type="entry name" value="MFS_trans_sf"/>
</dbReference>
<feature type="compositionally biased region" description="Polar residues" evidence="6">
    <location>
        <begin position="20"/>
        <end position="30"/>
    </location>
</feature>
<dbReference type="SUPFAM" id="SSF103473">
    <property type="entry name" value="MFS general substrate transporter"/>
    <property type="match status" value="1"/>
</dbReference>
<accession>A0AAN6LVT2</accession>
<feature type="transmembrane region" description="Helical" evidence="7">
    <location>
        <begin position="167"/>
        <end position="187"/>
    </location>
</feature>
<dbReference type="PANTHER" id="PTHR23501">
    <property type="entry name" value="MAJOR FACILITATOR SUPERFAMILY"/>
    <property type="match status" value="1"/>
</dbReference>
<gene>
    <name evidence="9" type="ORF">GRF29_77g549227</name>
</gene>
<protein>
    <recommendedName>
        <fullName evidence="8">Major facilitator superfamily (MFS) profile domain-containing protein</fullName>
    </recommendedName>
</protein>
<evidence type="ECO:0000256" key="5">
    <source>
        <dbReference type="ARBA" id="ARBA00023136"/>
    </source>
</evidence>
<dbReference type="Pfam" id="PF07690">
    <property type="entry name" value="MFS_1"/>
    <property type="match status" value="1"/>
</dbReference>
<feature type="transmembrane region" description="Helical" evidence="7">
    <location>
        <begin position="374"/>
        <end position="398"/>
    </location>
</feature>
<dbReference type="PRINTS" id="PR01036">
    <property type="entry name" value="TCRTETB"/>
</dbReference>
<organism evidence="9 10">
    <name type="scientific">Pseudopithomyces chartarum</name>
    <dbReference type="NCBI Taxonomy" id="1892770"/>
    <lineage>
        <taxon>Eukaryota</taxon>
        <taxon>Fungi</taxon>
        <taxon>Dikarya</taxon>
        <taxon>Ascomycota</taxon>
        <taxon>Pezizomycotina</taxon>
        <taxon>Dothideomycetes</taxon>
        <taxon>Pleosporomycetidae</taxon>
        <taxon>Pleosporales</taxon>
        <taxon>Massarineae</taxon>
        <taxon>Didymosphaeriaceae</taxon>
        <taxon>Pseudopithomyces</taxon>
    </lineage>
</organism>
<comment type="similarity">
    <text evidence="2">Belongs to the major facilitator superfamily. TCR/Tet family.</text>
</comment>
<keyword evidence="4 7" id="KW-1133">Transmembrane helix</keyword>